<feature type="domain" description="Lsr2 DNA-binding" evidence="2">
    <location>
        <begin position="42"/>
        <end position="77"/>
    </location>
</feature>
<dbReference type="AlphaFoldDB" id="A0A6L7EUH9"/>
<reference evidence="3 4" key="1">
    <citation type="submission" date="2019-12" db="EMBL/GenBank/DDBJ databases">
        <authorList>
            <person name="Kun Z."/>
        </authorList>
    </citation>
    <scope>NUCLEOTIDE SEQUENCE [LARGE SCALE GENOMIC DNA]</scope>
    <source>
        <strain evidence="3 4">YIM 123512</strain>
    </source>
</reference>
<sequence length="78" mass="8446">MAGVLPSSMRGQRLRSALAAFRGTGLRSGCDEDLACTARSQSGPSAKELREWARENKLEVSERGRIPASVREAYDAAH</sequence>
<gene>
    <name evidence="3" type="ORF">GRQ65_06095</name>
</gene>
<dbReference type="Pfam" id="PF23359">
    <property type="entry name" value="Lsr2_DNA-bd"/>
    <property type="match status" value="1"/>
</dbReference>
<dbReference type="EMBL" id="WUEK01000003">
    <property type="protein sequence ID" value="MXG89118.1"/>
    <property type="molecule type" value="Genomic_DNA"/>
</dbReference>
<dbReference type="GO" id="GO:0003677">
    <property type="term" value="F:DNA binding"/>
    <property type="evidence" value="ECO:0007669"/>
    <property type="project" value="UniProtKB-KW"/>
</dbReference>
<evidence type="ECO:0000259" key="2">
    <source>
        <dbReference type="Pfam" id="PF23359"/>
    </source>
</evidence>
<organism evidence="3 4">
    <name type="scientific">Nocardioides flavescens</name>
    <dbReference type="NCBI Taxonomy" id="2691959"/>
    <lineage>
        <taxon>Bacteria</taxon>
        <taxon>Bacillati</taxon>
        <taxon>Actinomycetota</taxon>
        <taxon>Actinomycetes</taxon>
        <taxon>Propionibacteriales</taxon>
        <taxon>Nocardioidaceae</taxon>
        <taxon>Nocardioides</taxon>
    </lineage>
</organism>
<dbReference type="Proteomes" id="UP000473325">
    <property type="component" value="Unassembled WGS sequence"/>
</dbReference>
<comment type="caution">
    <text evidence="3">The sequence shown here is derived from an EMBL/GenBank/DDBJ whole genome shotgun (WGS) entry which is preliminary data.</text>
</comment>
<dbReference type="Gene3D" id="4.10.320.10">
    <property type="entry name" value="E3-binding domain"/>
    <property type="match status" value="1"/>
</dbReference>
<proteinExistence type="predicted"/>
<accession>A0A6L7EUH9</accession>
<protein>
    <recommendedName>
        <fullName evidence="2">Lsr2 DNA-binding domain-containing protein</fullName>
    </recommendedName>
</protein>
<evidence type="ECO:0000313" key="4">
    <source>
        <dbReference type="Proteomes" id="UP000473325"/>
    </source>
</evidence>
<keyword evidence="4" id="KW-1185">Reference proteome</keyword>
<evidence type="ECO:0000256" key="1">
    <source>
        <dbReference type="ARBA" id="ARBA00023125"/>
    </source>
</evidence>
<name>A0A6L7EUH9_9ACTN</name>
<dbReference type="InterPro" id="IPR055370">
    <property type="entry name" value="Lsr2_DNA-bd"/>
</dbReference>
<dbReference type="GO" id="GO:0016746">
    <property type="term" value="F:acyltransferase activity"/>
    <property type="evidence" value="ECO:0007669"/>
    <property type="project" value="InterPro"/>
</dbReference>
<keyword evidence="1" id="KW-0238">DNA-binding</keyword>
<dbReference type="InterPro" id="IPR036625">
    <property type="entry name" value="E3-bd_dom_sf"/>
</dbReference>
<evidence type="ECO:0000313" key="3">
    <source>
        <dbReference type="EMBL" id="MXG89118.1"/>
    </source>
</evidence>